<gene>
    <name evidence="3" type="ORF">A9309_10770</name>
</gene>
<protein>
    <submittedName>
        <fullName evidence="3">Uncharacterized protein</fullName>
    </submittedName>
</protein>
<organism evidence="3 4">
    <name type="scientific">Moraxella lacunata</name>
    <dbReference type="NCBI Taxonomy" id="477"/>
    <lineage>
        <taxon>Bacteria</taxon>
        <taxon>Pseudomonadati</taxon>
        <taxon>Pseudomonadota</taxon>
        <taxon>Gammaproteobacteria</taxon>
        <taxon>Moraxellales</taxon>
        <taxon>Moraxellaceae</taxon>
        <taxon>Moraxella</taxon>
    </lineage>
</organism>
<evidence type="ECO:0000313" key="4">
    <source>
        <dbReference type="Proteomes" id="UP000092607"/>
    </source>
</evidence>
<feature type="region of interest" description="Disordered" evidence="1">
    <location>
        <begin position="1"/>
        <end position="24"/>
    </location>
</feature>
<dbReference type="EMBL" id="LZMS01000100">
    <property type="protein sequence ID" value="OBX59821.1"/>
    <property type="molecule type" value="Genomic_DNA"/>
</dbReference>
<name>A0A1B8PW29_MORLA</name>
<keyword evidence="2" id="KW-0472">Membrane</keyword>
<comment type="caution">
    <text evidence="3">The sequence shown here is derived from an EMBL/GenBank/DDBJ whole genome shotgun (WGS) entry which is preliminary data.</text>
</comment>
<evidence type="ECO:0000256" key="1">
    <source>
        <dbReference type="SAM" id="MobiDB-lite"/>
    </source>
</evidence>
<dbReference type="Proteomes" id="UP000092607">
    <property type="component" value="Unassembled WGS sequence"/>
</dbReference>
<keyword evidence="2" id="KW-0812">Transmembrane</keyword>
<dbReference type="AlphaFoldDB" id="A0A1B8PW29"/>
<proteinExistence type="predicted"/>
<dbReference type="RefSeq" id="WP_065256730.1">
    <property type="nucleotide sequence ID" value="NZ_JARDJM010000060.1"/>
</dbReference>
<feature type="transmembrane region" description="Helical" evidence="2">
    <location>
        <begin position="29"/>
        <end position="47"/>
    </location>
</feature>
<evidence type="ECO:0000256" key="2">
    <source>
        <dbReference type="SAM" id="Phobius"/>
    </source>
</evidence>
<reference evidence="3 4" key="1">
    <citation type="submission" date="2016-06" db="EMBL/GenBank/DDBJ databases">
        <title>Draft genome of Moraxella lacunata CCUG 57757A.</title>
        <authorList>
            <person name="Salva-Serra F."/>
            <person name="Engstrom-Jakobsson H."/>
            <person name="Thorell K."/>
            <person name="Gonzales-Siles L."/>
            <person name="Karlsson R."/>
            <person name="Boulund F."/>
            <person name="Engstrand L."/>
            <person name="Kristiansson E."/>
            <person name="Moore E."/>
        </authorList>
    </citation>
    <scope>NUCLEOTIDE SEQUENCE [LARGE SCALE GENOMIC DNA]</scope>
    <source>
        <strain evidence="3 4">CCUG 57757A</strain>
    </source>
</reference>
<accession>A0A1B8PW29</accession>
<evidence type="ECO:0000313" key="3">
    <source>
        <dbReference type="EMBL" id="OBX59821.1"/>
    </source>
</evidence>
<keyword evidence="2" id="KW-1133">Transmembrane helix</keyword>
<sequence>MTPIPKPDKPIISPQSRSGKHAKTSKKSYLSSVMLAMAVIGFGGFGLTKWVDGVGFPFAGGGDSLSDREIQARADNMDKINRLDVQVYDAEQSMQILPNIPSMNGALLSDMMAQASEYGNIRVAEITMWDDLDQDGDVVQFASLGTIQTVNLTNAPQTIYVPIKVGQPAKLAGINDGGGGITLAFMSSGQPVSSPVLSPGDIIEIDLF</sequence>